<dbReference type="AlphaFoldDB" id="A0A2G2ZPQ2"/>
<evidence type="ECO:0000313" key="1">
    <source>
        <dbReference type="EMBL" id="PHT83970.1"/>
    </source>
</evidence>
<dbReference type="Proteomes" id="UP000222542">
    <property type="component" value="Unassembled WGS sequence"/>
</dbReference>
<protein>
    <submittedName>
        <fullName evidence="1">Uncharacterized protein</fullName>
    </submittedName>
</protein>
<reference evidence="1 2" key="1">
    <citation type="journal article" date="2014" name="Nat. Genet.">
        <title>Genome sequence of the hot pepper provides insights into the evolution of pungency in Capsicum species.</title>
        <authorList>
            <person name="Kim S."/>
            <person name="Park M."/>
            <person name="Yeom S.I."/>
            <person name="Kim Y.M."/>
            <person name="Lee J.M."/>
            <person name="Lee H.A."/>
            <person name="Seo E."/>
            <person name="Choi J."/>
            <person name="Cheong K."/>
            <person name="Kim K.T."/>
            <person name="Jung K."/>
            <person name="Lee G.W."/>
            <person name="Oh S.K."/>
            <person name="Bae C."/>
            <person name="Kim S.B."/>
            <person name="Lee H.Y."/>
            <person name="Kim S.Y."/>
            <person name="Kim M.S."/>
            <person name="Kang B.C."/>
            <person name="Jo Y.D."/>
            <person name="Yang H.B."/>
            <person name="Jeong H.J."/>
            <person name="Kang W.H."/>
            <person name="Kwon J.K."/>
            <person name="Shin C."/>
            <person name="Lim J.Y."/>
            <person name="Park J.H."/>
            <person name="Huh J.H."/>
            <person name="Kim J.S."/>
            <person name="Kim B.D."/>
            <person name="Cohen O."/>
            <person name="Paran I."/>
            <person name="Suh M.C."/>
            <person name="Lee S.B."/>
            <person name="Kim Y.K."/>
            <person name="Shin Y."/>
            <person name="Noh S.J."/>
            <person name="Park J."/>
            <person name="Seo Y.S."/>
            <person name="Kwon S.Y."/>
            <person name="Kim H.A."/>
            <person name="Park J.M."/>
            <person name="Kim H.J."/>
            <person name="Choi S.B."/>
            <person name="Bosland P.W."/>
            <person name="Reeves G."/>
            <person name="Jo S.H."/>
            <person name="Lee B.W."/>
            <person name="Cho H.T."/>
            <person name="Choi H.S."/>
            <person name="Lee M.S."/>
            <person name="Yu Y."/>
            <person name="Do Choi Y."/>
            <person name="Park B.S."/>
            <person name="van Deynze A."/>
            <person name="Ashrafi H."/>
            <person name="Hill T."/>
            <person name="Kim W.T."/>
            <person name="Pai H.S."/>
            <person name="Ahn H.K."/>
            <person name="Yeam I."/>
            <person name="Giovannoni J.J."/>
            <person name="Rose J.K."/>
            <person name="Sorensen I."/>
            <person name="Lee S.J."/>
            <person name="Kim R.W."/>
            <person name="Choi I.Y."/>
            <person name="Choi B.S."/>
            <person name="Lim J.S."/>
            <person name="Lee Y.H."/>
            <person name="Choi D."/>
        </authorList>
    </citation>
    <scope>NUCLEOTIDE SEQUENCE [LARGE SCALE GENOMIC DNA]</scope>
    <source>
        <strain evidence="2">cv. CM334</strain>
    </source>
</reference>
<reference evidence="1 2" key="2">
    <citation type="journal article" date="2017" name="Genome Biol.">
        <title>New reference genome sequences of hot pepper reveal the massive evolution of plant disease-resistance genes by retroduplication.</title>
        <authorList>
            <person name="Kim S."/>
            <person name="Park J."/>
            <person name="Yeom S.I."/>
            <person name="Kim Y.M."/>
            <person name="Seo E."/>
            <person name="Kim K.T."/>
            <person name="Kim M.S."/>
            <person name="Lee J.M."/>
            <person name="Cheong K."/>
            <person name="Shin H.S."/>
            <person name="Kim S.B."/>
            <person name="Han K."/>
            <person name="Lee J."/>
            <person name="Park M."/>
            <person name="Lee H.A."/>
            <person name="Lee H.Y."/>
            <person name="Lee Y."/>
            <person name="Oh S."/>
            <person name="Lee J.H."/>
            <person name="Choi E."/>
            <person name="Choi E."/>
            <person name="Lee S.E."/>
            <person name="Jeon J."/>
            <person name="Kim H."/>
            <person name="Choi G."/>
            <person name="Song H."/>
            <person name="Lee J."/>
            <person name="Lee S.C."/>
            <person name="Kwon J.K."/>
            <person name="Lee H.Y."/>
            <person name="Koo N."/>
            <person name="Hong Y."/>
            <person name="Kim R.W."/>
            <person name="Kang W.H."/>
            <person name="Huh J.H."/>
            <person name="Kang B.C."/>
            <person name="Yang T.J."/>
            <person name="Lee Y.H."/>
            <person name="Bennetzen J.L."/>
            <person name="Choi D."/>
        </authorList>
    </citation>
    <scope>NUCLEOTIDE SEQUENCE [LARGE SCALE GENOMIC DNA]</scope>
    <source>
        <strain evidence="2">cv. CM334</strain>
    </source>
</reference>
<dbReference type="STRING" id="4072.A0A2G2ZPQ2"/>
<proteinExistence type="predicted"/>
<comment type="caution">
    <text evidence="1">The sequence shown here is derived from an EMBL/GenBank/DDBJ whole genome shotgun (WGS) entry which is preliminary data.</text>
</comment>
<gene>
    <name evidence="1" type="ORF">T459_12413</name>
</gene>
<keyword evidence="2" id="KW-1185">Reference proteome</keyword>
<sequence length="93" mass="10064">MALQLLVVFYLCGGPIQFQYSKLLSLQAASAFQVESVVTDQSITSGLIDINFTAEMMDPALPPNPKKAVLYRPSVPLLTSVSSVALTLWCLSD</sequence>
<accession>A0A2G2ZPQ2</accession>
<dbReference type="Gramene" id="PHT83970">
    <property type="protein sequence ID" value="PHT83970"/>
    <property type="gene ID" value="T459_12413"/>
</dbReference>
<dbReference type="EMBL" id="AYRZ02000004">
    <property type="protein sequence ID" value="PHT83970.1"/>
    <property type="molecule type" value="Genomic_DNA"/>
</dbReference>
<name>A0A2G2ZPQ2_CAPAN</name>
<dbReference type="PANTHER" id="PTHR21243">
    <property type="entry name" value="PROTEIN SCAI"/>
    <property type="match status" value="1"/>
</dbReference>
<evidence type="ECO:0000313" key="2">
    <source>
        <dbReference type="Proteomes" id="UP000222542"/>
    </source>
</evidence>
<organism evidence="1 2">
    <name type="scientific">Capsicum annuum</name>
    <name type="common">Capsicum pepper</name>
    <dbReference type="NCBI Taxonomy" id="4072"/>
    <lineage>
        <taxon>Eukaryota</taxon>
        <taxon>Viridiplantae</taxon>
        <taxon>Streptophyta</taxon>
        <taxon>Embryophyta</taxon>
        <taxon>Tracheophyta</taxon>
        <taxon>Spermatophyta</taxon>
        <taxon>Magnoliopsida</taxon>
        <taxon>eudicotyledons</taxon>
        <taxon>Gunneridae</taxon>
        <taxon>Pentapetalae</taxon>
        <taxon>asterids</taxon>
        <taxon>lamiids</taxon>
        <taxon>Solanales</taxon>
        <taxon>Solanaceae</taxon>
        <taxon>Solanoideae</taxon>
        <taxon>Capsiceae</taxon>
        <taxon>Capsicum</taxon>
    </lineage>
</organism>